<evidence type="ECO:0000313" key="6">
    <source>
        <dbReference type="EMBL" id="EDO49009.1"/>
    </source>
</evidence>
<feature type="compositionally biased region" description="Low complexity" evidence="4">
    <location>
        <begin position="387"/>
        <end position="396"/>
    </location>
</feature>
<evidence type="ECO:0000256" key="1">
    <source>
        <dbReference type="ARBA" id="ARBA00009238"/>
    </source>
</evidence>
<dbReference type="Gene3D" id="2.60.40.10">
    <property type="entry name" value="Immunoglobulins"/>
    <property type="match status" value="2"/>
</dbReference>
<dbReference type="SUPFAM" id="SSF52833">
    <property type="entry name" value="Thioredoxin-like"/>
    <property type="match status" value="1"/>
</dbReference>
<dbReference type="STRING" id="45351.A7RHN8"/>
<evidence type="ECO:0000256" key="2">
    <source>
        <dbReference type="ARBA" id="ARBA00022737"/>
    </source>
</evidence>
<feature type="region of interest" description="Disordered" evidence="4">
    <location>
        <begin position="382"/>
        <end position="438"/>
    </location>
</feature>
<dbReference type="OrthoDB" id="18740at2759"/>
<dbReference type="Pfam" id="PF00307">
    <property type="entry name" value="CH"/>
    <property type="match status" value="1"/>
</dbReference>
<accession>A7RHN8</accession>
<dbReference type="PROSITE" id="PS50194">
    <property type="entry name" value="FILAMIN_REPEAT"/>
    <property type="match status" value="2"/>
</dbReference>
<dbReference type="OMA" id="PVPYVKS"/>
<dbReference type="PhylomeDB" id="A7RHN8"/>
<dbReference type="Gene3D" id="3.40.30.10">
    <property type="entry name" value="Glutaredoxin"/>
    <property type="match status" value="1"/>
</dbReference>
<proteinExistence type="inferred from homology"/>
<name>A7RHN8_NEMVE</name>
<dbReference type="InterPro" id="IPR013783">
    <property type="entry name" value="Ig-like_fold"/>
</dbReference>
<dbReference type="SMART" id="SM00557">
    <property type="entry name" value="IG_FLMN"/>
    <property type="match status" value="2"/>
</dbReference>
<dbReference type="PANTHER" id="PTHR38537:SF8">
    <property type="entry name" value="FILAMIN-A"/>
    <property type="match status" value="1"/>
</dbReference>
<keyword evidence="7" id="KW-1185">Reference proteome</keyword>
<dbReference type="InterPro" id="IPR036249">
    <property type="entry name" value="Thioredoxin-like_sf"/>
</dbReference>
<dbReference type="GO" id="GO:0051015">
    <property type="term" value="F:actin filament binding"/>
    <property type="evidence" value="ECO:0007669"/>
    <property type="project" value="InterPro"/>
</dbReference>
<dbReference type="Pfam" id="PF00630">
    <property type="entry name" value="Filamin"/>
    <property type="match status" value="2"/>
</dbReference>
<reference evidence="6 7" key="1">
    <citation type="journal article" date="2007" name="Science">
        <title>Sea anemone genome reveals ancestral eumetazoan gene repertoire and genomic organization.</title>
        <authorList>
            <person name="Putnam N.H."/>
            <person name="Srivastava M."/>
            <person name="Hellsten U."/>
            <person name="Dirks B."/>
            <person name="Chapman J."/>
            <person name="Salamov A."/>
            <person name="Terry A."/>
            <person name="Shapiro H."/>
            <person name="Lindquist E."/>
            <person name="Kapitonov V.V."/>
            <person name="Jurka J."/>
            <person name="Genikhovich G."/>
            <person name="Grigoriev I.V."/>
            <person name="Lucas S.M."/>
            <person name="Steele R.E."/>
            <person name="Finnerty J.R."/>
            <person name="Technau U."/>
            <person name="Martindale M.Q."/>
            <person name="Rokhsar D.S."/>
        </authorList>
    </citation>
    <scope>NUCLEOTIDE SEQUENCE [LARGE SCALE GENOMIC DNA]</scope>
    <source>
        <strain evidence="7">CH2 X CH6</strain>
    </source>
</reference>
<organism evidence="6 7">
    <name type="scientific">Nematostella vectensis</name>
    <name type="common">Starlet sea anemone</name>
    <dbReference type="NCBI Taxonomy" id="45351"/>
    <lineage>
        <taxon>Eukaryota</taxon>
        <taxon>Metazoa</taxon>
        <taxon>Cnidaria</taxon>
        <taxon>Anthozoa</taxon>
        <taxon>Hexacorallia</taxon>
        <taxon>Actiniaria</taxon>
        <taxon>Edwardsiidae</taxon>
        <taxon>Nematostella</taxon>
    </lineage>
</organism>
<dbReference type="InterPro" id="IPR014756">
    <property type="entry name" value="Ig_E-set"/>
</dbReference>
<evidence type="ECO:0000259" key="5">
    <source>
        <dbReference type="PROSITE" id="PS50021"/>
    </source>
</evidence>
<gene>
    <name evidence="6" type="ORF">NEMVEDRAFT_v1g197268</name>
</gene>
<dbReference type="AlphaFoldDB" id="A7RHN8"/>
<dbReference type="InterPro" id="IPR036872">
    <property type="entry name" value="CH_dom_sf"/>
</dbReference>
<dbReference type="KEGG" id="nve:5521265"/>
<feature type="repeat" description="Filamin" evidence="3">
    <location>
        <begin position="441"/>
        <end position="529"/>
    </location>
</feature>
<dbReference type="EMBL" id="DS469511">
    <property type="protein sequence ID" value="EDO49009.1"/>
    <property type="molecule type" value="Genomic_DNA"/>
</dbReference>
<dbReference type="CDD" id="cd02066">
    <property type="entry name" value="GRX_family"/>
    <property type="match status" value="1"/>
</dbReference>
<dbReference type="eggNOG" id="KOG0518">
    <property type="taxonomic scope" value="Eukaryota"/>
</dbReference>
<evidence type="ECO:0000256" key="3">
    <source>
        <dbReference type="PROSITE-ProRule" id="PRU00087"/>
    </source>
</evidence>
<dbReference type="SUPFAM" id="SSF47576">
    <property type="entry name" value="Calponin-homology domain, CH-domain"/>
    <property type="match status" value="1"/>
</dbReference>
<dbReference type="InterPro" id="IPR017868">
    <property type="entry name" value="Filamin/ABP280_repeat-like"/>
</dbReference>
<comment type="similarity">
    <text evidence="1">Belongs to the filamin family.</text>
</comment>
<evidence type="ECO:0000256" key="4">
    <source>
        <dbReference type="SAM" id="MobiDB-lite"/>
    </source>
</evidence>
<dbReference type="SUPFAM" id="SSF81296">
    <property type="entry name" value="E set domains"/>
    <property type="match status" value="2"/>
</dbReference>
<keyword evidence="2" id="KW-0677">Repeat</keyword>
<dbReference type="InParanoid" id="A7RHN8"/>
<dbReference type="SMART" id="SM00033">
    <property type="entry name" value="CH"/>
    <property type="match status" value="1"/>
</dbReference>
<dbReference type="Proteomes" id="UP000001593">
    <property type="component" value="Unassembled WGS sequence"/>
</dbReference>
<feature type="domain" description="Calponin-homology (CH)" evidence="5">
    <location>
        <begin position="133"/>
        <end position="234"/>
    </location>
</feature>
<dbReference type="InterPro" id="IPR001298">
    <property type="entry name" value="Filamin/ABP280_rpt"/>
</dbReference>
<sequence length="647" mass="71787">MASVICHVSGYSRLVRRRAFTKWLNLYLNERLSALNDVIELADCAVAAIFLEVATGRELVLHRSCRKASRKRQEGWRKIACFLETEHFSFTLSNQDIDKIAKGSVDAILTLVWNLIEHFLITPSREMLGKTQSSAKCFLLDWVRRKLPHRDINNFDTDWRDGMAICELVNALQPGLIPDSKYKEKTNSEATAKIGIQTAHDAFGIPLIISPFDLTASEHADELGMLTYIALFCKYENLMKNDRNNNTKSKLSTPLRSREEIVCKAYGTGLKEGELGKVAEFTVELNGARPTDVTIAIECKPLRGGFEEKPELSVKPLGKSTYAVKYLPSNPGEYVISVLHCGAHILRSPFYLTVTEPNLDLSRTNSDLLLHGSLNSLMASRESLVKSSPPGNSSSPGIPPSGPANSFPPVTPTSLTANSSPSGIPPSPPDNAFMSKIPVNTAEGPGLVAGEVGQVGSFTVLTDNNTKGPLSVCISCPAVSIPVPYVKSDKRDSYTEHKVVYIPTEPGTYEIFIKWGEHGIRGSPFKVFINDVNQNDMDTAIGSDQDLCDKGKIQVFYSATATNAKVRRDREMLDRFLRDKGVTARRDYQPWVTLDVGMSRKKREDIFKRAGTRKTPMLFINGEYIGGYEDLVIMDKQGLFDRCLNYE</sequence>
<dbReference type="PROSITE" id="PS51354">
    <property type="entry name" value="GLUTAREDOXIN_2"/>
    <property type="match status" value="1"/>
</dbReference>
<protein>
    <recommendedName>
        <fullName evidence="5">Calponin-homology (CH) domain-containing protein</fullName>
    </recommendedName>
</protein>
<dbReference type="InterPro" id="IPR001715">
    <property type="entry name" value="CH_dom"/>
</dbReference>
<dbReference type="Gene3D" id="1.10.418.10">
    <property type="entry name" value="Calponin-like domain"/>
    <property type="match status" value="2"/>
</dbReference>
<dbReference type="PANTHER" id="PTHR38537">
    <property type="entry name" value="JITTERBUG, ISOFORM N"/>
    <property type="match status" value="1"/>
</dbReference>
<dbReference type="InterPro" id="IPR044801">
    <property type="entry name" value="Filamin"/>
</dbReference>
<dbReference type="PROSITE" id="PS50021">
    <property type="entry name" value="CH"/>
    <property type="match status" value="1"/>
</dbReference>
<dbReference type="GO" id="GO:0030036">
    <property type="term" value="P:actin cytoskeleton organization"/>
    <property type="evidence" value="ECO:0007669"/>
    <property type="project" value="InterPro"/>
</dbReference>
<feature type="repeat" description="Filamin" evidence="3">
    <location>
        <begin position="264"/>
        <end position="354"/>
    </location>
</feature>
<dbReference type="HOGENOM" id="CLU_423532_0_0_1"/>
<evidence type="ECO:0000313" key="7">
    <source>
        <dbReference type="Proteomes" id="UP000001593"/>
    </source>
</evidence>